<dbReference type="GO" id="GO:0005737">
    <property type="term" value="C:cytoplasm"/>
    <property type="evidence" value="ECO:0007669"/>
    <property type="project" value="TreeGrafter"/>
</dbReference>
<dbReference type="Gene3D" id="2.60.40.640">
    <property type="match status" value="2"/>
</dbReference>
<dbReference type="PANTHER" id="PTHR11188:SF17">
    <property type="entry name" value="FI21816P1"/>
    <property type="match status" value="1"/>
</dbReference>
<dbReference type="InterPro" id="IPR011022">
    <property type="entry name" value="Arrestin_C-like"/>
</dbReference>
<dbReference type="AlphaFoldDB" id="A0A835GQ45"/>
<evidence type="ECO:0000313" key="4">
    <source>
        <dbReference type="EMBL" id="KAF9423144.1"/>
    </source>
</evidence>
<name>A0A835GQ45_SPOEX</name>
<dbReference type="GO" id="GO:0015031">
    <property type="term" value="P:protein transport"/>
    <property type="evidence" value="ECO:0007669"/>
    <property type="project" value="TreeGrafter"/>
</dbReference>
<comment type="similarity">
    <text evidence="1">Belongs to the arrestin family.</text>
</comment>
<evidence type="ECO:0000256" key="1">
    <source>
        <dbReference type="ARBA" id="ARBA00005298"/>
    </source>
</evidence>
<dbReference type="SUPFAM" id="SSF81296">
    <property type="entry name" value="E set domains"/>
    <property type="match status" value="2"/>
</dbReference>
<reference evidence="4" key="1">
    <citation type="submission" date="2020-08" db="EMBL/GenBank/DDBJ databases">
        <title>Spodoptera exigua strain:BAW_Kor-Di-RS1 Genome sequencing and assembly.</title>
        <authorList>
            <person name="Kim J."/>
            <person name="Nam H.Y."/>
            <person name="Kwon M."/>
            <person name="Choi J.H."/>
            <person name="Cho S.R."/>
            <person name="Kim G.-H."/>
        </authorList>
    </citation>
    <scope>NUCLEOTIDE SEQUENCE</scope>
    <source>
        <strain evidence="4">BAW_Kor-Di-RS1</strain>
        <tissue evidence="4">Whole-body</tissue>
    </source>
</reference>
<dbReference type="InterPro" id="IPR014756">
    <property type="entry name" value="Ig_E-set"/>
</dbReference>
<dbReference type="Proteomes" id="UP000648187">
    <property type="component" value="Unassembled WGS sequence"/>
</dbReference>
<accession>A0A835GQ45</accession>
<evidence type="ECO:0000259" key="3">
    <source>
        <dbReference type="SMART" id="SM01017"/>
    </source>
</evidence>
<dbReference type="InterPro" id="IPR011021">
    <property type="entry name" value="Arrestin-like_N"/>
</dbReference>
<protein>
    <recommendedName>
        <fullName evidence="3">Arrestin C-terminal-like domain-containing protein</fullName>
    </recommendedName>
</protein>
<dbReference type="Pfam" id="PF00339">
    <property type="entry name" value="Arrestin_N"/>
    <property type="match status" value="1"/>
</dbReference>
<dbReference type="SMART" id="SM01017">
    <property type="entry name" value="Arrestin_C"/>
    <property type="match status" value="1"/>
</dbReference>
<keyword evidence="2" id="KW-0716">Sensory transduction</keyword>
<evidence type="ECO:0000256" key="2">
    <source>
        <dbReference type="ARBA" id="ARBA00022606"/>
    </source>
</evidence>
<gene>
    <name evidence="4" type="ORF">HW555_001448</name>
</gene>
<organism evidence="4 5">
    <name type="scientific">Spodoptera exigua</name>
    <name type="common">Beet armyworm</name>
    <name type="synonym">Noctua fulgens</name>
    <dbReference type="NCBI Taxonomy" id="7107"/>
    <lineage>
        <taxon>Eukaryota</taxon>
        <taxon>Metazoa</taxon>
        <taxon>Ecdysozoa</taxon>
        <taxon>Arthropoda</taxon>
        <taxon>Hexapoda</taxon>
        <taxon>Insecta</taxon>
        <taxon>Pterygota</taxon>
        <taxon>Neoptera</taxon>
        <taxon>Endopterygota</taxon>
        <taxon>Lepidoptera</taxon>
        <taxon>Glossata</taxon>
        <taxon>Ditrysia</taxon>
        <taxon>Noctuoidea</taxon>
        <taxon>Noctuidae</taxon>
        <taxon>Amphipyrinae</taxon>
        <taxon>Spodoptera</taxon>
    </lineage>
</organism>
<keyword evidence="5" id="KW-1185">Reference proteome</keyword>
<dbReference type="Pfam" id="PF02752">
    <property type="entry name" value="Arrestin_C"/>
    <property type="match status" value="1"/>
</dbReference>
<evidence type="ECO:0000313" key="5">
    <source>
        <dbReference type="Proteomes" id="UP000648187"/>
    </source>
</evidence>
<comment type="caution">
    <text evidence="4">The sequence shown here is derived from an EMBL/GenBank/DDBJ whole genome shotgun (WGS) entry which is preliminary data.</text>
</comment>
<dbReference type="EMBL" id="JACKWZ010000011">
    <property type="protein sequence ID" value="KAF9423144.1"/>
    <property type="molecule type" value="Genomic_DNA"/>
</dbReference>
<dbReference type="PANTHER" id="PTHR11188">
    <property type="entry name" value="ARRESTIN DOMAIN CONTAINING PROTEIN"/>
    <property type="match status" value="1"/>
</dbReference>
<feature type="domain" description="Arrestin C-terminal-like" evidence="3">
    <location>
        <begin position="170"/>
        <end position="299"/>
    </location>
</feature>
<proteinExistence type="inferred from homology"/>
<dbReference type="InterPro" id="IPR014752">
    <property type="entry name" value="Arrestin-like_C"/>
</dbReference>
<dbReference type="InterPro" id="IPR050357">
    <property type="entry name" value="Arrestin_domain-protein"/>
</dbReference>
<sequence>MSVSCQIQLNKPPEETFRCGEVISGIIKYSLDEPMEIERIIVSLKGMGDLTLIKKYNKKVNTYTAEEIYVDSNEIVQDKSLTKPAGNYEIPFRFKLPEKIPSSLKYEKIHELYCVVCNIKYYIRIKFDKPGFFNETKHFRKKITVVSSITPKLSMEPVMYGEKRKLFMSKIGTVAIKANILNSVIPNGGKIEIESEIINDSYVKVKGVEVKLMEVYTLKPEGHGDIKFYDDVMNCESRTSSIKRGATKVIPLDLTVPTDILSVQNSKLVSRDYVVSITAQVPIPLRDVVLEIPVQIGDFVAMECPKVTETPPAYSEAMSDKESRDIEI</sequence>